<gene>
    <name evidence="2" type="ORF">NCTC12229_01113</name>
</gene>
<reference evidence="2 3" key="1">
    <citation type="submission" date="2018-06" db="EMBL/GenBank/DDBJ databases">
        <authorList>
            <consortium name="Pathogen Informatics"/>
            <person name="Doyle S."/>
        </authorList>
    </citation>
    <scope>NUCLEOTIDE SEQUENCE [LARGE SCALE GENOMIC DNA]</scope>
    <source>
        <strain evidence="2 3">NCTC12229</strain>
    </source>
</reference>
<feature type="transmembrane region" description="Helical" evidence="1">
    <location>
        <begin position="12"/>
        <end position="31"/>
    </location>
</feature>
<keyword evidence="1" id="KW-0812">Transmembrane</keyword>
<dbReference type="RefSeq" id="WP_115133837.1">
    <property type="nucleotide sequence ID" value="NZ_UGRS01000001.1"/>
</dbReference>
<keyword evidence="1" id="KW-1133">Transmembrane helix</keyword>
<evidence type="ECO:0000256" key="1">
    <source>
        <dbReference type="SAM" id="Phobius"/>
    </source>
</evidence>
<dbReference type="Proteomes" id="UP000254055">
    <property type="component" value="Unassembled WGS sequence"/>
</dbReference>
<evidence type="ECO:0000313" key="3">
    <source>
        <dbReference type="Proteomes" id="UP000254055"/>
    </source>
</evidence>
<protein>
    <submittedName>
        <fullName evidence="2">Uncharacterized protein</fullName>
    </submittedName>
</protein>
<sequence>MKKIIKNKRIMFSIKMIIVYWILHLILISIIGKELKFMIIDLILLFPTNFLASSLMDSILLFFGFTGDLSQGPQKFYYGEILRKFLYFLFSSVHIFILSYCASFFLYTKNKPNWK</sequence>
<organism evidence="2 3">
    <name type="scientific">Neisseria zoodegmatis</name>
    <dbReference type="NCBI Taxonomy" id="326523"/>
    <lineage>
        <taxon>Bacteria</taxon>
        <taxon>Pseudomonadati</taxon>
        <taxon>Pseudomonadota</taxon>
        <taxon>Betaproteobacteria</taxon>
        <taxon>Neisseriales</taxon>
        <taxon>Neisseriaceae</taxon>
        <taxon>Neisseria</taxon>
    </lineage>
</organism>
<evidence type="ECO:0000313" key="2">
    <source>
        <dbReference type="EMBL" id="SUA36685.1"/>
    </source>
</evidence>
<keyword evidence="1" id="KW-0472">Membrane</keyword>
<feature type="transmembrane region" description="Helical" evidence="1">
    <location>
        <begin position="37"/>
        <end position="65"/>
    </location>
</feature>
<accession>A0A378WIY4</accession>
<proteinExistence type="predicted"/>
<dbReference type="EMBL" id="UGRS01000001">
    <property type="protein sequence ID" value="SUA36685.1"/>
    <property type="molecule type" value="Genomic_DNA"/>
</dbReference>
<feature type="transmembrane region" description="Helical" evidence="1">
    <location>
        <begin position="85"/>
        <end position="107"/>
    </location>
</feature>
<name>A0A378WIY4_9NEIS</name>
<dbReference type="AlphaFoldDB" id="A0A378WIY4"/>